<evidence type="ECO:0000313" key="1">
    <source>
        <dbReference type="EMBL" id="KHG06348.1"/>
    </source>
</evidence>
<keyword evidence="2" id="KW-1185">Reference proteome</keyword>
<organism evidence="1 2">
    <name type="scientific">Gossypium arboreum</name>
    <name type="common">Tree cotton</name>
    <name type="synonym">Gossypium nanking</name>
    <dbReference type="NCBI Taxonomy" id="29729"/>
    <lineage>
        <taxon>Eukaryota</taxon>
        <taxon>Viridiplantae</taxon>
        <taxon>Streptophyta</taxon>
        <taxon>Embryophyta</taxon>
        <taxon>Tracheophyta</taxon>
        <taxon>Spermatophyta</taxon>
        <taxon>Magnoliopsida</taxon>
        <taxon>eudicotyledons</taxon>
        <taxon>Gunneridae</taxon>
        <taxon>Pentapetalae</taxon>
        <taxon>rosids</taxon>
        <taxon>malvids</taxon>
        <taxon>Malvales</taxon>
        <taxon>Malvaceae</taxon>
        <taxon>Malvoideae</taxon>
        <taxon>Gossypium</taxon>
    </lineage>
</organism>
<dbReference type="EMBL" id="JRRC01449933">
    <property type="protein sequence ID" value="KHG06348.1"/>
    <property type="molecule type" value="Genomic_DNA"/>
</dbReference>
<proteinExistence type="predicted"/>
<protein>
    <submittedName>
        <fullName evidence="1">Uncharacterized protein</fullName>
    </submittedName>
</protein>
<gene>
    <name evidence="1" type="ORF">F383_32066</name>
</gene>
<reference evidence="2" key="1">
    <citation type="submission" date="2014-09" db="EMBL/GenBank/DDBJ databases">
        <authorList>
            <person name="Mudge J."/>
            <person name="Ramaraj T."/>
            <person name="Lindquist I.E."/>
            <person name="Bharti A.K."/>
            <person name="Sundararajan A."/>
            <person name="Cameron C.T."/>
            <person name="Woodward J.E."/>
            <person name="May G.D."/>
            <person name="Brubaker C."/>
            <person name="Broadhvest J."/>
            <person name="Wilkins T.A."/>
        </authorList>
    </citation>
    <scope>NUCLEOTIDE SEQUENCE</scope>
    <source>
        <strain evidence="2">cv. AKA8401</strain>
    </source>
</reference>
<accession>A0A0B0MW92</accession>
<evidence type="ECO:0000313" key="2">
    <source>
        <dbReference type="Proteomes" id="UP000032142"/>
    </source>
</evidence>
<sequence>MVLHVNLKSMPMS</sequence>
<name>A0A0B0MW92_GOSAR</name>
<comment type="caution">
    <text evidence="1">The sequence shown here is derived from an EMBL/GenBank/DDBJ whole genome shotgun (WGS) entry which is preliminary data.</text>
</comment>
<dbReference type="Proteomes" id="UP000032142">
    <property type="component" value="Unassembled WGS sequence"/>
</dbReference>